<feature type="domain" description="AB hydrolase-1" evidence="1">
    <location>
        <begin position="29"/>
        <end position="265"/>
    </location>
</feature>
<gene>
    <name evidence="2" type="ORF">UFOPK3444_00778</name>
</gene>
<organism evidence="2">
    <name type="scientific">freshwater metagenome</name>
    <dbReference type="NCBI Taxonomy" id="449393"/>
    <lineage>
        <taxon>unclassified sequences</taxon>
        <taxon>metagenomes</taxon>
        <taxon>ecological metagenomes</taxon>
    </lineage>
</organism>
<dbReference type="InterPro" id="IPR000073">
    <property type="entry name" value="AB_hydrolase_1"/>
</dbReference>
<dbReference type="SUPFAM" id="SSF53474">
    <property type="entry name" value="alpha/beta-Hydrolases"/>
    <property type="match status" value="1"/>
</dbReference>
<name>A0A6J7DSL2_9ZZZZ</name>
<proteinExistence type="predicted"/>
<accession>A0A6J7DSL2</accession>
<evidence type="ECO:0000313" key="2">
    <source>
        <dbReference type="EMBL" id="CAB4871915.1"/>
    </source>
</evidence>
<dbReference type="InterPro" id="IPR029058">
    <property type="entry name" value="AB_hydrolase_fold"/>
</dbReference>
<sequence>MRHLTLCFLEGIVPHVPLAIDRTGSGPPLVLIHGLGSSRRVWDGPLELLQSEREVIAIDLPGFGDSPVLNTTPTPDALADALEELFVDLGLTRPAVAGNSLGGLLSLELARRGVVSSAVALSPAGFATPGEARFASISLALSRKAAGAISGLLPKLVQYPAGRIALTAQLAAHPTRIPPTEMLTAISGLTDSPGFDATRKALFDYVWTSREPLPVTATIAWAERDHLLLPRQARRAEAWIPGIRSIGLRDCGHVPCWDNPSLVARTILEGTAPGS</sequence>
<dbReference type="PRINTS" id="PR00111">
    <property type="entry name" value="ABHYDROLASE"/>
</dbReference>
<dbReference type="PANTHER" id="PTHR46438">
    <property type="entry name" value="ALPHA/BETA-HYDROLASES SUPERFAMILY PROTEIN"/>
    <property type="match status" value="1"/>
</dbReference>
<dbReference type="AlphaFoldDB" id="A0A6J7DSL2"/>
<dbReference type="Gene3D" id="3.40.50.1820">
    <property type="entry name" value="alpha/beta hydrolase"/>
    <property type="match status" value="1"/>
</dbReference>
<protein>
    <submittedName>
        <fullName evidence="2">Unannotated protein</fullName>
    </submittedName>
</protein>
<dbReference type="EMBL" id="CAFBLU010000010">
    <property type="protein sequence ID" value="CAB4871915.1"/>
    <property type="molecule type" value="Genomic_DNA"/>
</dbReference>
<dbReference type="PANTHER" id="PTHR46438:SF11">
    <property type="entry name" value="LIPASE-RELATED"/>
    <property type="match status" value="1"/>
</dbReference>
<dbReference type="Pfam" id="PF12697">
    <property type="entry name" value="Abhydrolase_6"/>
    <property type="match status" value="1"/>
</dbReference>
<reference evidence="2" key="1">
    <citation type="submission" date="2020-05" db="EMBL/GenBank/DDBJ databases">
        <authorList>
            <person name="Chiriac C."/>
            <person name="Salcher M."/>
            <person name="Ghai R."/>
            <person name="Kavagutti S V."/>
        </authorList>
    </citation>
    <scope>NUCLEOTIDE SEQUENCE</scope>
</reference>
<evidence type="ECO:0000259" key="1">
    <source>
        <dbReference type="Pfam" id="PF12697"/>
    </source>
</evidence>